<evidence type="ECO:0000256" key="1">
    <source>
        <dbReference type="SAM" id="MobiDB-lite"/>
    </source>
</evidence>
<gene>
    <name evidence="2" type="ORF">CCMP2556_LOCUS12298</name>
</gene>
<feature type="compositionally biased region" description="Acidic residues" evidence="1">
    <location>
        <begin position="354"/>
        <end position="364"/>
    </location>
</feature>
<organism evidence="2 3">
    <name type="scientific">Durusdinium trenchii</name>
    <dbReference type="NCBI Taxonomy" id="1381693"/>
    <lineage>
        <taxon>Eukaryota</taxon>
        <taxon>Sar</taxon>
        <taxon>Alveolata</taxon>
        <taxon>Dinophyceae</taxon>
        <taxon>Suessiales</taxon>
        <taxon>Symbiodiniaceae</taxon>
        <taxon>Durusdinium</taxon>
    </lineage>
</organism>
<evidence type="ECO:0000313" key="3">
    <source>
        <dbReference type="Proteomes" id="UP001642484"/>
    </source>
</evidence>
<evidence type="ECO:0000313" key="2">
    <source>
        <dbReference type="EMBL" id="CAK9015952.1"/>
    </source>
</evidence>
<reference evidence="2 3" key="1">
    <citation type="submission" date="2024-02" db="EMBL/GenBank/DDBJ databases">
        <authorList>
            <person name="Chen Y."/>
            <person name="Shah S."/>
            <person name="Dougan E. K."/>
            <person name="Thang M."/>
            <person name="Chan C."/>
        </authorList>
    </citation>
    <scope>NUCLEOTIDE SEQUENCE [LARGE SCALE GENOMIC DNA]</scope>
</reference>
<dbReference type="EMBL" id="CAXAMN010005957">
    <property type="protein sequence ID" value="CAK9015952.1"/>
    <property type="molecule type" value="Genomic_DNA"/>
</dbReference>
<feature type="compositionally biased region" description="Acidic residues" evidence="1">
    <location>
        <begin position="371"/>
        <end position="383"/>
    </location>
</feature>
<feature type="compositionally biased region" description="Polar residues" evidence="1">
    <location>
        <begin position="47"/>
        <end position="60"/>
    </location>
</feature>
<comment type="caution">
    <text evidence="2">The sequence shown here is derived from an EMBL/GenBank/DDBJ whole genome shotgun (WGS) entry which is preliminary data.</text>
</comment>
<sequence>ANLDASNEEHLQEVEEIRKELAEAWLTKRKSANWQSIFRALNMVESTSDNEISSNKTELSTPKRVKKEYLKRTHKVKKEAHDSARTPHRRTGPVEVLDLCTPEGKPNVKPKIEGCRPAPSFPKPEMTSGALIAPPQSVPPSLQTKHGSVKDDREAAGNDQITAKPITVKKSEAKKEKQSEAKKEKQSEAKKEKQSEAQKEKQSCAKVKKNPNFKEDIQMLPACSQDADIEPEVVKHESIEDESLLQIVPANQRRRTCQKRPKTEREVRLGLVRKLLARFGVSYAKWQAAHWAQSGSKKAAACPDGKFTDLQSSQLTAETRSKIECPACRSLLRESGFWEQDIETYLENGLQEDAENEDANEDLAAEAPPPCDEEDKLDEDDEDTDMKLDRLARRVLPRSEWKYYKQQIPVRCKLCTSRKQRFGKVVDMVAPTLKASKYFLQQHIDSSTHQRFQAARRHASVSASLEEKVKDVDCEGISLSDEQSSRGLSHYSHHFRTWLSWLSDCPEFKKHHYCLVDDGTTWLIRHGECLKRCPQAPHGRSICRLCTSIVENGSLKKRVVQCALKKYAAELLRTRLFETSQQVADLQGRMQEDVLWHRHQDRMQKLHTWRDYELQSWVRSTFLSVRVDRRNENYTSFLDTVVAPCCSLNVTSVANGKPQLMQVQQIFQKFLEDLLICCLFCIY</sequence>
<protein>
    <submittedName>
        <fullName evidence="2">Uncharacterized protein</fullName>
    </submittedName>
</protein>
<keyword evidence="3" id="KW-1185">Reference proteome</keyword>
<feature type="compositionally biased region" description="Basic and acidic residues" evidence="1">
    <location>
        <begin position="169"/>
        <end position="203"/>
    </location>
</feature>
<feature type="region of interest" description="Disordered" evidence="1">
    <location>
        <begin position="47"/>
        <end position="209"/>
    </location>
</feature>
<name>A0ABP0JPC3_9DINO</name>
<accession>A0ABP0JPC3</accession>
<feature type="non-terminal residue" evidence="2">
    <location>
        <position position="1"/>
    </location>
</feature>
<dbReference type="Proteomes" id="UP001642484">
    <property type="component" value="Unassembled WGS sequence"/>
</dbReference>
<feature type="region of interest" description="Disordered" evidence="1">
    <location>
        <begin position="354"/>
        <end position="383"/>
    </location>
</feature>
<proteinExistence type="predicted"/>